<dbReference type="Proteomes" id="UP000036681">
    <property type="component" value="Unplaced"/>
</dbReference>
<dbReference type="SMART" id="SM00969">
    <property type="entry name" value="SOCS_box"/>
    <property type="match status" value="1"/>
</dbReference>
<dbReference type="SUPFAM" id="SSF55550">
    <property type="entry name" value="SH2 domain"/>
    <property type="match status" value="1"/>
</dbReference>
<dbReference type="PROSITE" id="PS50001">
    <property type="entry name" value="SH2"/>
    <property type="match status" value="1"/>
</dbReference>
<evidence type="ECO:0000313" key="8">
    <source>
        <dbReference type="Proteomes" id="UP000036681"/>
    </source>
</evidence>
<feature type="domain" description="SH2" evidence="6">
    <location>
        <begin position="56"/>
        <end position="177"/>
    </location>
</feature>
<accession>A0A9J2PRB5</accession>
<keyword evidence="3" id="KW-0833">Ubl conjugation pathway</keyword>
<dbReference type="PROSITE" id="PS50225">
    <property type="entry name" value="SOCS"/>
    <property type="match status" value="1"/>
</dbReference>
<evidence type="ECO:0000259" key="7">
    <source>
        <dbReference type="PROSITE" id="PS50225"/>
    </source>
</evidence>
<keyword evidence="4 5" id="KW-0727">SH2 domain</keyword>
<dbReference type="SMART" id="SM00253">
    <property type="entry name" value="SOCS"/>
    <property type="match status" value="1"/>
</dbReference>
<dbReference type="Pfam" id="PF07525">
    <property type="entry name" value="SOCS_box"/>
    <property type="match status" value="1"/>
</dbReference>
<dbReference type="GO" id="GO:0046935">
    <property type="term" value="F:1-phosphatidylinositol-3-kinase regulator activity"/>
    <property type="evidence" value="ECO:0007669"/>
    <property type="project" value="TreeGrafter"/>
</dbReference>
<organism evidence="8 9">
    <name type="scientific">Ascaris lumbricoides</name>
    <name type="common">Giant roundworm</name>
    <dbReference type="NCBI Taxonomy" id="6252"/>
    <lineage>
        <taxon>Eukaryota</taxon>
        <taxon>Metazoa</taxon>
        <taxon>Ecdysozoa</taxon>
        <taxon>Nematoda</taxon>
        <taxon>Chromadorea</taxon>
        <taxon>Rhabditida</taxon>
        <taxon>Spirurina</taxon>
        <taxon>Ascaridomorpha</taxon>
        <taxon>Ascaridoidea</taxon>
        <taxon>Ascarididae</taxon>
        <taxon>Ascaris</taxon>
    </lineage>
</organism>
<dbReference type="InterPro" id="IPR000980">
    <property type="entry name" value="SH2"/>
</dbReference>
<proteinExistence type="predicted"/>
<dbReference type="AlphaFoldDB" id="A0A9J2PRB5"/>
<dbReference type="SUPFAM" id="SSF158235">
    <property type="entry name" value="SOCS box-like"/>
    <property type="match status" value="1"/>
</dbReference>
<evidence type="ECO:0000256" key="3">
    <source>
        <dbReference type="ARBA" id="ARBA00022786"/>
    </source>
</evidence>
<evidence type="ECO:0000259" key="6">
    <source>
        <dbReference type="PROSITE" id="PS50001"/>
    </source>
</evidence>
<reference evidence="9" key="1">
    <citation type="submission" date="2023-03" db="UniProtKB">
        <authorList>
            <consortium name="WormBaseParasite"/>
        </authorList>
    </citation>
    <scope>IDENTIFICATION</scope>
</reference>
<evidence type="ECO:0000256" key="1">
    <source>
        <dbReference type="ARBA" id="ARBA00022604"/>
    </source>
</evidence>
<evidence type="ECO:0000256" key="2">
    <source>
        <dbReference type="ARBA" id="ARBA00022700"/>
    </source>
</evidence>
<protein>
    <submittedName>
        <fullName evidence="9">Suppressor of cytokine signaling 5</fullName>
    </submittedName>
</protein>
<dbReference type="GO" id="GO:0035556">
    <property type="term" value="P:intracellular signal transduction"/>
    <property type="evidence" value="ECO:0007669"/>
    <property type="project" value="InterPro"/>
</dbReference>
<dbReference type="Gene3D" id="3.30.505.10">
    <property type="entry name" value="SH2 domain"/>
    <property type="match status" value="2"/>
</dbReference>
<dbReference type="GO" id="GO:0005942">
    <property type="term" value="C:phosphatidylinositol 3-kinase complex"/>
    <property type="evidence" value="ECO:0007669"/>
    <property type="project" value="TreeGrafter"/>
</dbReference>
<evidence type="ECO:0000313" key="9">
    <source>
        <dbReference type="WBParaSite" id="ALUE_0001205601-mRNA-1"/>
    </source>
</evidence>
<dbReference type="InterPro" id="IPR001496">
    <property type="entry name" value="SOCS_box"/>
</dbReference>
<dbReference type="CDD" id="cd09923">
    <property type="entry name" value="SH2_SOCS_family"/>
    <property type="match status" value="1"/>
</dbReference>
<feature type="domain" description="SOCS box" evidence="7">
    <location>
        <begin position="172"/>
        <end position="221"/>
    </location>
</feature>
<dbReference type="GO" id="GO:0009968">
    <property type="term" value="P:negative regulation of signal transduction"/>
    <property type="evidence" value="ECO:0007669"/>
    <property type="project" value="UniProtKB-KW"/>
</dbReference>
<keyword evidence="1" id="KW-0341">Growth regulation</keyword>
<keyword evidence="2" id="KW-0734">Signal transduction inhibitor</keyword>
<dbReference type="GO" id="GO:0046854">
    <property type="term" value="P:phosphatidylinositol phosphate biosynthetic process"/>
    <property type="evidence" value="ECO:0007669"/>
    <property type="project" value="TreeGrafter"/>
</dbReference>
<keyword evidence="8" id="KW-1185">Reference proteome</keyword>
<dbReference type="InterPro" id="IPR036860">
    <property type="entry name" value="SH2_dom_sf"/>
</dbReference>
<dbReference type="Pfam" id="PF00017">
    <property type="entry name" value="SH2"/>
    <property type="match status" value="1"/>
</dbReference>
<dbReference type="WBParaSite" id="ALUE_0001205601-mRNA-1">
    <property type="protein sequence ID" value="ALUE_0001205601-mRNA-1"/>
    <property type="gene ID" value="ALUE_0001205601"/>
</dbReference>
<sequence length="253" mass="28829">MAIPPKKKEFCSLRDTLSQAVSGGIIVSDEPYVVHTSVDYTNCLVPAQDRITASSYYWGVMDRYEAEALLDGKPEGTFLLRDSAQSEYLFSVSFRRYKRTLHARIEQKNHRFSFDFSDTSVFSAETITDLIAYYKDPANFDFSDTSIFSAETITDLIAYYKDPAKCLFFEPQLSIPLPRNFVFSLQHICRARIASLTTYDGVNELSLPVALKQYIQEYFYKHPVKTVNHIPRPESLRLPAAIPVTLCYSGMSS</sequence>
<name>A0A9J2PRB5_ASCLU</name>
<dbReference type="InterPro" id="IPR036036">
    <property type="entry name" value="SOCS_box-like_dom_sf"/>
</dbReference>
<dbReference type="PANTHER" id="PTHR10155">
    <property type="entry name" value="PHOSPHATIDYLINOSITOL 3-KINASE REGULATORY SUBUNIT"/>
    <property type="match status" value="1"/>
</dbReference>
<evidence type="ECO:0000256" key="5">
    <source>
        <dbReference type="PROSITE-ProRule" id="PRU00191"/>
    </source>
</evidence>
<dbReference type="SMART" id="SM00252">
    <property type="entry name" value="SH2"/>
    <property type="match status" value="1"/>
</dbReference>
<evidence type="ECO:0000256" key="4">
    <source>
        <dbReference type="ARBA" id="ARBA00022999"/>
    </source>
</evidence>
<dbReference type="PANTHER" id="PTHR10155:SF0">
    <property type="entry name" value="SUPPRESSOR OF CYTOKINE SIGNALING AT 36E, ISOFORM D"/>
    <property type="match status" value="1"/>
</dbReference>